<dbReference type="PANTHER" id="PTHR42773">
    <property type="entry name" value="METALLO-BETA-LACTAMASE-RELATED"/>
    <property type="match status" value="1"/>
</dbReference>
<gene>
    <name evidence="2" type="ORF">ACAT0790_LOCUS34447</name>
</gene>
<dbReference type="Gene3D" id="3.60.15.10">
    <property type="entry name" value="Ribonuclease Z/Hydroxyacylglutathione hydrolase-like"/>
    <property type="match status" value="1"/>
</dbReference>
<dbReference type="SMART" id="SM00849">
    <property type="entry name" value="Lactamase_B"/>
    <property type="match status" value="1"/>
</dbReference>
<dbReference type="EMBL" id="HBGE01057178">
    <property type="protein sequence ID" value="CAD9156693.1"/>
    <property type="molecule type" value="Transcribed_RNA"/>
</dbReference>
<proteinExistence type="predicted"/>
<accession>A0A7S1R4Z7</accession>
<dbReference type="InterPro" id="IPR036866">
    <property type="entry name" value="RibonucZ/Hydroxyglut_hydro"/>
</dbReference>
<dbReference type="AlphaFoldDB" id="A0A7S1R4Z7"/>
<evidence type="ECO:0000259" key="1">
    <source>
        <dbReference type="SMART" id="SM00849"/>
    </source>
</evidence>
<reference evidence="2" key="1">
    <citation type="submission" date="2021-01" db="EMBL/GenBank/DDBJ databases">
        <authorList>
            <person name="Corre E."/>
            <person name="Pelletier E."/>
            <person name="Niang G."/>
            <person name="Scheremetjew M."/>
            <person name="Finn R."/>
            <person name="Kale V."/>
            <person name="Holt S."/>
            <person name="Cochrane G."/>
            <person name="Meng A."/>
            <person name="Brown T."/>
            <person name="Cohen L."/>
        </authorList>
    </citation>
    <scope>NUCLEOTIDE SEQUENCE</scope>
    <source>
        <strain evidence="2">OF101</strain>
    </source>
</reference>
<dbReference type="PANTHER" id="PTHR42773:SF1">
    <property type="entry name" value="METALLO-BETA-LACTAMASE FAMILY PROTEIN"/>
    <property type="match status" value="1"/>
</dbReference>
<organism evidence="2">
    <name type="scientific">Alexandrium catenella</name>
    <name type="common">Red tide dinoflagellate</name>
    <name type="synonym">Gonyaulax catenella</name>
    <dbReference type="NCBI Taxonomy" id="2925"/>
    <lineage>
        <taxon>Eukaryota</taxon>
        <taxon>Sar</taxon>
        <taxon>Alveolata</taxon>
        <taxon>Dinophyceae</taxon>
        <taxon>Gonyaulacales</taxon>
        <taxon>Pyrocystaceae</taxon>
        <taxon>Alexandrium</taxon>
    </lineage>
</organism>
<evidence type="ECO:0000313" key="2">
    <source>
        <dbReference type="EMBL" id="CAD9156693.1"/>
    </source>
</evidence>
<protein>
    <recommendedName>
        <fullName evidence="1">Metallo-beta-lactamase domain-containing protein</fullName>
    </recommendedName>
</protein>
<sequence>MSSTLLLATGVAGVLRIAGRSWHGLPMTPTSLGPWGYAVMEGQSTALIDVPYYSEDLVKELKRIAPHGVSHLLFTHDDFVGMSRHASWKVAFPRAIRIAHSADCRPQGSLEVELSGSGPWEVAGLRAYHVPGHSKGSVFYASPGRSAVFTGDSAGLWDDLWGGLWGGRPNGFGMFNRFGRANQAKSLRGYARSAPFCKAVLPGHGLPAYFKDERELAAFFEAAADSLDGGERGR</sequence>
<feature type="domain" description="Metallo-beta-lactamase" evidence="1">
    <location>
        <begin position="33"/>
        <end position="204"/>
    </location>
</feature>
<name>A0A7S1R4Z7_ALECA</name>
<dbReference type="InterPro" id="IPR001279">
    <property type="entry name" value="Metallo-B-lactamas"/>
</dbReference>
<dbReference type="SUPFAM" id="SSF56281">
    <property type="entry name" value="Metallo-hydrolase/oxidoreductase"/>
    <property type="match status" value="1"/>
</dbReference>